<feature type="domain" description="Cold-shock" evidence="2">
    <location>
        <begin position="160"/>
        <end position="229"/>
    </location>
</feature>
<dbReference type="InterPro" id="IPR002059">
    <property type="entry name" value="CSP_DNA-bd"/>
</dbReference>
<evidence type="ECO:0000313" key="4">
    <source>
        <dbReference type="Proteomes" id="UP000601435"/>
    </source>
</evidence>
<dbReference type="GO" id="GO:0003676">
    <property type="term" value="F:nucleic acid binding"/>
    <property type="evidence" value="ECO:0007669"/>
    <property type="project" value="InterPro"/>
</dbReference>
<proteinExistence type="predicted"/>
<dbReference type="OrthoDB" id="433284at2759"/>
<feature type="chain" id="PRO_5032367572" description="Cold-shock domain-containing protein" evidence="1">
    <location>
        <begin position="25"/>
        <end position="387"/>
    </location>
</feature>
<evidence type="ECO:0000313" key="3">
    <source>
        <dbReference type="EMBL" id="CAE7184029.1"/>
    </source>
</evidence>
<dbReference type="Proteomes" id="UP000601435">
    <property type="component" value="Unassembled WGS sequence"/>
</dbReference>
<comment type="caution">
    <text evidence="3">The sequence shown here is derived from an EMBL/GenBank/DDBJ whole genome shotgun (WGS) entry which is preliminary data.</text>
</comment>
<name>A0A812IXV5_9DINO</name>
<protein>
    <recommendedName>
        <fullName evidence="2">Cold-shock domain-containing protein</fullName>
    </recommendedName>
</protein>
<accession>A0A812IXV5</accession>
<dbReference type="InterPro" id="IPR012340">
    <property type="entry name" value="NA-bd_OB-fold"/>
</dbReference>
<dbReference type="InterPro" id="IPR011129">
    <property type="entry name" value="CSD"/>
</dbReference>
<organism evidence="3 4">
    <name type="scientific">Symbiodinium necroappetens</name>
    <dbReference type="NCBI Taxonomy" id="1628268"/>
    <lineage>
        <taxon>Eukaryota</taxon>
        <taxon>Sar</taxon>
        <taxon>Alveolata</taxon>
        <taxon>Dinophyceae</taxon>
        <taxon>Suessiales</taxon>
        <taxon>Symbiodiniaceae</taxon>
        <taxon>Symbiodinium</taxon>
    </lineage>
</organism>
<dbReference type="PANTHER" id="PTHR46565">
    <property type="entry name" value="COLD SHOCK DOMAIN PROTEIN 2"/>
    <property type="match status" value="1"/>
</dbReference>
<evidence type="ECO:0000259" key="2">
    <source>
        <dbReference type="SMART" id="SM00357"/>
    </source>
</evidence>
<feature type="domain" description="Cold-shock" evidence="2">
    <location>
        <begin position="241"/>
        <end position="308"/>
    </location>
</feature>
<keyword evidence="4" id="KW-1185">Reference proteome</keyword>
<dbReference type="SMART" id="SM00357">
    <property type="entry name" value="CSP"/>
    <property type="match status" value="2"/>
</dbReference>
<sequence>MPSQGLRISAVLLLVLVQAEGASSSSGDQDVAFDLSMFDDIKEAFGSLDPDSNKSYETQAQEAIANLVNSVKSVVPEEVKEEKSFLAKGQTCKRKCAKEMKRHLGNTCEHLEFRVQEAKKVNHAHLIESTENVLKICKQSQKHHDEHCKWRCWREELFAVGIVTSYDAAKGFGFLKVEGIRGDVFFARSDLPPDLREEDKKEKVIHKVIEFELQKKSDGKLRARKLLFLHRNLEGVGQRTRGRVAKYHQDKGYGFLECEYGDNVFFLRSSLPKDLNEAGFEELSQLEISFQIYFKEQGKPRAQNLEIVGRERREERPQLQGGEVLIGEIVTFEPVKGFGFVRSESCDEDVYFLRPELPEELAAAERKEEVVGERVEFEASSQRMWLS</sequence>
<keyword evidence="1" id="KW-0732">Signal</keyword>
<dbReference type="Gene3D" id="2.40.50.140">
    <property type="entry name" value="Nucleic acid-binding proteins"/>
    <property type="match status" value="3"/>
</dbReference>
<dbReference type="PANTHER" id="PTHR46565:SF5">
    <property type="entry name" value="COLD SHOCK PROTEIN 2-LIKE"/>
    <property type="match status" value="1"/>
</dbReference>
<dbReference type="EMBL" id="CAJNJA010005142">
    <property type="protein sequence ID" value="CAE7184029.1"/>
    <property type="molecule type" value="Genomic_DNA"/>
</dbReference>
<reference evidence="3" key="1">
    <citation type="submission" date="2021-02" db="EMBL/GenBank/DDBJ databases">
        <authorList>
            <person name="Dougan E. K."/>
            <person name="Rhodes N."/>
            <person name="Thang M."/>
            <person name="Chan C."/>
        </authorList>
    </citation>
    <scope>NUCLEOTIDE SEQUENCE</scope>
</reference>
<dbReference type="CDD" id="cd04458">
    <property type="entry name" value="CSP_CDS"/>
    <property type="match status" value="1"/>
</dbReference>
<gene>
    <name evidence="3" type="ORF">SNEC2469_LOCUS813</name>
</gene>
<evidence type="ECO:0000256" key="1">
    <source>
        <dbReference type="SAM" id="SignalP"/>
    </source>
</evidence>
<dbReference type="SUPFAM" id="SSF50249">
    <property type="entry name" value="Nucleic acid-binding proteins"/>
    <property type="match status" value="3"/>
</dbReference>
<dbReference type="AlphaFoldDB" id="A0A812IXV5"/>
<feature type="signal peptide" evidence="1">
    <location>
        <begin position="1"/>
        <end position="24"/>
    </location>
</feature>